<reference evidence="1 2" key="1">
    <citation type="submission" date="2014-06" db="EMBL/GenBank/DDBJ databases">
        <authorList>
            <person name="Le Roux F."/>
        </authorList>
    </citation>
    <scope>NUCLEOTIDE SEQUENCE [LARGE SCALE GENOMIC DNA]</scope>
    <source>
        <strain evidence="1 2">J2-31</strain>
    </source>
</reference>
<comment type="caution">
    <text evidence="1">The sequence shown here is derived from an EMBL/GenBank/DDBJ whole genome shotgun (WGS) entry which is preliminary data.</text>
</comment>
<dbReference type="EMBL" id="CCKJ01000068">
    <property type="protein sequence ID" value="CDT90907.1"/>
    <property type="molecule type" value="Genomic_DNA"/>
</dbReference>
<gene>
    <name evidence="1" type="ORF">VCR31J2_160030</name>
</gene>
<protein>
    <submittedName>
        <fullName evidence="1">Uncharacterized protein</fullName>
    </submittedName>
</protein>
<accession>A0AA86WSX0</accession>
<keyword evidence="2" id="KW-1185">Reference proteome</keyword>
<dbReference type="AlphaFoldDB" id="A0AA86WSX0"/>
<evidence type="ECO:0000313" key="2">
    <source>
        <dbReference type="Proteomes" id="UP000041625"/>
    </source>
</evidence>
<organism evidence="1 2">
    <name type="scientific">Vibrio coralliirubri</name>
    <dbReference type="NCBI Taxonomy" id="1516159"/>
    <lineage>
        <taxon>Bacteria</taxon>
        <taxon>Pseudomonadati</taxon>
        <taxon>Pseudomonadota</taxon>
        <taxon>Gammaproteobacteria</taxon>
        <taxon>Vibrionales</taxon>
        <taxon>Vibrionaceae</taxon>
        <taxon>Vibrio</taxon>
    </lineage>
</organism>
<proteinExistence type="predicted"/>
<evidence type="ECO:0000313" key="1">
    <source>
        <dbReference type="EMBL" id="CDT90907.1"/>
    </source>
</evidence>
<name>A0AA86WSX0_9VIBR</name>
<dbReference type="Proteomes" id="UP000041625">
    <property type="component" value="Unassembled WGS sequence"/>
</dbReference>
<sequence>MAVNAASVYVQQKKSLTILRKTCSNRQASFAPRALAFLTLLDLVLQLEEPKRRAMS</sequence>